<sequence length="294" mass="29364">MRTSITLLVTALLALGGWLTYSAVTAPGQSAHAAIGVPGQTDLAALAPDAVTPVDPSPPTLPEPTSPTSSASGTSDASTTTAGPGLAGTTAGATGTTTSSNTGNSRRVDRAWAQRAVSATGIPYRAVLGYAGATIALQTEQPACHLGWSTLAALGNIESGHGTHAGSRIQDDGWDTPGIFGPSLDGTSYDAIAAAPTGTTGNAGGTSAQWARAAGPLQFIPSTWAQWGADGNADGVADPQQIDDAALTAGRYLCSYGDLSTAAGWRASVFAYNHVETYVDSVAATANLYAAEVG</sequence>
<feature type="region of interest" description="Disordered" evidence="1">
    <location>
        <begin position="49"/>
        <end position="107"/>
    </location>
</feature>
<dbReference type="InterPro" id="IPR043426">
    <property type="entry name" value="MltB-like"/>
</dbReference>
<organism evidence="2 3">
    <name type="scientific">Subtercola frigoramans</name>
    <dbReference type="NCBI Taxonomy" id="120298"/>
    <lineage>
        <taxon>Bacteria</taxon>
        <taxon>Bacillati</taxon>
        <taxon>Actinomycetota</taxon>
        <taxon>Actinomycetes</taxon>
        <taxon>Micrococcales</taxon>
        <taxon>Microbacteriaceae</taxon>
        <taxon>Subtercola</taxon>
    </lineage>
</organism>
<dbReference type="Gene3D" id="1.10.530.10">
    <property type="match status" value="1"/>
</dbReference>
<dbReference type="PANTHER" id="PTHR30163:SF8">
    <property type="entry name" value="LYTIC MUREIN TRANSGLYCOSYLASE"/>
    <property type="match status" value="1"/>
</dbReference>
<feature type="compositionally biased region" description="Low complexity" evidence="1">
    <location>
        <begin position="66"/>
        <end position="105"/>
    </location>
</feature>
<dbReference type="CDD" id="cd13399">
    <property type="entry name" value="Slt35-like"/>
    <property type="match status" value="1"/>
</dbReference>
<reference evidence="2 3" key="1">
    <citation type="submission" date="2021-01" db="EMBL/GenBank/DDBJ databases">
        <title>Sequencing the genomes of 1000 actinobacteria strains.</title>
        <authorList>
            <person name="Klenk H.-P."/>
        </authorList>
    </citation>
    <scope>NUCLEOTIDE SEQUENCE [LARGE SCALE GENOMIC DNA]</scope>
    <source>
        <strain evidence="2 3">DSM 13057</strain>
    </source>
</reference>
<protein>
    <submittedName>
        <fullName evidence="2">Membrane-bound lytic murein transglycosylase B</fullName>
    </submittedName>
</protein>
<dbReference type="PANTHER" id="PTHR30163">
    <property type="entry name" value="MEMBRANE-BOUND LYTIC MUREIN TRANSGLYCOSYLASE B"/>
    <property type="match status" value="1"/>
</dbReference>
<keyword evidence="3" id="KW-1185">Reference proteome</keyword>
<accession>A0ABS2L5A0</accession>
<dbReference type="RefSeq" id="WP_205108765.1">
    <property type="nucleotide sequence ID" value="NZ_BAAAHT010000013.1"/>
</dbReference>
<name>A0ABS2L5A0_9MICO</name>
<evidence type="ECO:0000256" key="1">
    <source>
        <dbReference type="SAM" id="MobiDB-lite"/>
    </source>
</evidence>
<gene>
    <name evidence="2" type="ORF">JOE66_001843</name>
</gene>
<dbReference type="InterPro" id="IPR023346">
    <property type="entry name" value="Lysozyme-like_dom_sf"/>
</dbReference>
<dbReference type="SUPFAM" id="SSF53955">
    <property type="entry name" value="Lysozyme-like"/>
    <property type="match status" value="1"/>
</dbReference>
<proteinExistence type="predicted"/>
<dbReference type="EMBL" id="JAFBBU010000001">
    <property type="protein sequence ID" value="MBM7472209.1"/>
    <property type="molecule type" value="Genomic_DNA"/>
</dbReference>
<evidence type="ECO:0000313" key="2">
    <source>
        <dbReference type="EMBL" id="MBM7472209.1"/>
    </source>
</evidence>
<feature type="compositionally biased region" description="Pro residues" evidence="1">
    <location>
        <begin position="55"/>
        <end position="65"/>
    </location>
</feature>
<comment type="caution">
    <text evidence="2">The sequence shown here is derived from an EMBL/GenBank/DDBJ whole genome shotgun (WGS) entry which is preliminary data.</text>
</comment>
<dbReference type="Proteomes" id="UP000776164">
    <property type="component" value="Unassembled WGS sequence"/>
</dbReference>
<evidence type="ECO:0000313" key="3">
    <source>
        <dbReference type="Proteomes" id="UP000776164"/>
    </source>
</evidence>